<keyword evidence="2" id="KW-0732">Signal</keyword>
<dbReference type="PROSITE" id="PS51257">
    <property type="entry name" value="PROKAR_LIPOPROTEIN"/>
    <property type="match status" value="1"/>
</dbReference>
<evidence type="ECO:0000259" key="4">
    <source>
        <dbReference type="Pfam" id="PF11887"/>
    </source>
</evidence>
<feature type="signal peptide" evidence="2">
    <location>
        <begin position="1"/>
        <end position="20"/>
    </location>
</feature>
<protein>
    <submittedName>
        <fullName evidence="5">MCE family protein</fullName>
    </submittedName>
</protein>
<dbReference type="InterPro" id="IPR052336">
    <property type="entry name" value="MlaD_Phospholipid_Transporter"/>
</dbReference>
<feature type="region of interest" description="Disordered" evidence="1">
    <location>
        <begin position="347"/>
        <end position="449"/>
    </location>
</feature>
<organism evidence="5 6">
    <name type="scientific">Aeromicrobium fastidiosum</name>
    <dbReference type="NCBI Taxonomy" id="52699"/>
    <lineage>
        <taxon>Bacteria</taxon>
        <taxon>Bacillati</taxon>
        <taxon>Actinomycetota</taxon>
        <taxon>Actinomycetes</taxon>
        <taxon>Propionibacteriales</taxon>
        <taxon>Nocardioidaceae</taxon>
        <taxon>Aeromicrobium</taxon>
    </lineage>
</organism>
<dbReference type="Pfam" id="PF11887">
    <property type="entry name" value="Mce4_CUP1"/>
    <property type="match status" value="1"/>
</dbReference>
<evidence type="ECO:0000256" key="2">
    <source>
        <dbReference type="SAM" id="SignalP"/>
    </source>
</evidence>
<feature type="compositionally biased region" description="Low complexity" evidence="1">
    <location>
        <begin position="435"/>
        <end position="449"/>
    </location>
</feature>
<gene>
    <name evidence="5" type="ORF">ESP62_002685</name>
</gene>
<dbReference type="InterPro" id="IPR005693">
    <property type="entry name" value="Mce"/>
</dbReference>
<sequence>MRRLRVTAAALAASASLALGGCGVLSGGVYETPLPGGADVGSKPLRISADFEDVLDLVPQSTVKVDNVSVGRVQKITLNKDGRSARVELVVNRSVDLPAGTTARLQQTSLLGEKYVGLVRPEAPISAPPIKSGDRLGLADTSQAAQVEQVLGSLSMVLNGGGIGQFQEISRELQKVSEGRPEQVKKSLRQIETFVSSLDARKESITSAIDGLARLSTTLDADKTKIASALDGLSPGMKVLVKQRKQLVAMLKSLDRLSSVTVDTLDAAQDDIVADLKSLEPILQQLARSGEDLPKSLQILLTYPFPDSVLGAIKGDYLNVFIETNFRTLPSGCGAIGCSWPQVEDPNAATPGAASSNRKRPASIPSPSLLPPTDSAIPGMPTPTVPVPSAPIPSPKPSASPSSPSPTTPSPSQPSPSPTGSPSPTAPTPTRDEPSSTPTPTSTPKDGGE</sequence>
<evidence type="ECO:0000259" key="3">
    <source>
        <dbReference type="Pfam" id="PF02470"/>
    </source>
</evidence>
<feature type="compositionally biased region" description="Pro residues" evidence="1">
    <location>
        <begin position="380"/>
        <end position="427"/>
    </location>
</feature>
<dbReference type="RefSeq" id="WP_129180293.1">
    <property type="nucleotide sequence ID" value="NZ_JAGIOG010000001.1"/>
</dbReference>
<dbReference type="PRINTS" id="PR01217">
    <property type="entry name" value="PRICHEXTENSN"/>
</dbReference>
<dbReference type="PANTHER" id="PTHR33371">
    <property type="entry name" value="INTERMEMBRANE PHOSPHOLIPID TRANSPORT SYSTEM BINDING PROTEIN MLAD-RELATED"/>
    <property type="match status" value="1"/>
</dbReference>
<dbReference type="NCBIfam" id="TIGR00996">
    <property type="entry name" value="Mtu_fam_mce"/>
    <property type="match status" value="1"/>
</dbReference>
<proteinExistence type="predicted"/>
<feature type="chain" id="PRO_5025012084" evidence="2">
    <location>
        <begin position="21"/>
        <end position="449"/>
    </location>
</feature>
<dbReference type="PANTHER" id="PTHR33371:SF15">
    <property type="entry name" value="LIPOPROTEIN LPRN"/>
    <property type="match status" value="1"/>
</dbReference>
<reference evidence="5" key="1">
    <citation type="submission" date="2019-09" db="EMBL/GenBank/DDBJ databases">
        <authorList>
            <person name="Li J."/>
        </authorList>
    </citation>
    <scope>NUCLEOTIDE SEQUENCE [LARGE SCALE GENOMIC DNA]</scope>
    <source>
        <strain evidence="5">NRBC 14897</strain>
    </source>
</reference>
<evidence type="ECO:0000256" key="1">
    <source>
        <dbReference type="SAM" id="MobiDB-lite"/>
    </source>
</evidence>
<accession>A0A641ARI4</accession>
<dbReference type="EMBL" id="SDPP02000001">
    <property type="protein sequence ID" value="KAA1380127.1"/>
    <property type="molecule type" value="Genomic_DNA"/>
</dbReference>
<feature type="domain" description="Mammalian cell entry C-terminal" evidence="4">
    <location>
        <begin position="127"/>
        <end position="298"/>
    </location>
</feature>
<keyword evidence="6" id="KW-1185">Reference proteome</keyword>
<comment type="caution">
    <text evidence="5">The sequence shown here is derived from an EMBL/GenBank/DDBJ whole genome shotgun (WGS) entry which is preliminary data.</text>
</comment>
<dbReference type="OrthoDB" id="9774928at2"/>
<feature type="domain" description="Mce/MlaD" evidence="3">
    <location>
        <begin position="45"/>
        <end position="119"/>
    </location>
</feature>
<dbReference type="Pfam" id="PF02470">
    <property type="entry name" value="MlaD"/>
    <property type="match status" value="1"/>
</dbReference>
<dbReference type="InterPro" id="IPR003399">
    <property type="entry name" value="Mce/MlaD"/>
</dbReference>
<evidence type="ECO:0000313" key="5">
    <source>
        <dbReference type="EMBL" id="KAA1380127.1"/>
    </source>
</evidence>
<dbReference type="InterPro" id="IPR024516">
    <property type="entry name" value="Mce_C"/>
</dbReference>
<evidence type="ECO:0000313" key="6">
    <source>
        <dbReference type="Proteomes" id="UP001515100"/>
    </source>
</evidence>
<name>A0A641ARI4_9ACTN</name>
<dbReference type="AlphaFoldDB" id="A0A641ARI4"/>
<dbReference type="GO" id="GO:0005576">
    <property type="term" value="C:extracellular region"/>
    <property type="evidence" value="ECO:0007669"/>
    <property type="project" value="TreeGrafter"/>
</dbReference>
<dbReference type="Proteomes" id="UP001515100">
    <property type="component" value="Unassembled WGS sequence"/>
</dbReference>